<protein>
    <submittedName>
        <fullName evidence="1">Uncharacterized protein</fullName>
    </submittedName>
</protein>
<proteinExistence type="predicted"/>
<accession>A0AAD9FYH9</accession>
<organism evidence="1 2">
    <name type="scientific">Phytophthora citrophthora</name>
    <dbReference type="NCBI Taxonomy" id="4793"/>
    <lineage>
        <taxon>Eukaryota</taxon>
        <taxon>Sar</taxon>
        <taxon>Stramenopiles</taxon>
        <taxon>Oomycota</taxon>
        <taxon>Peronosporomycetes</taxon>
        <taxon>Peronosporales</taxon>
        <taxon>Peronosporaceae</taxon>
        <taxon>Phytophthora</taxon>
    </lineage>
</organism>
<dbReference type="Proteomes" id="UP001259832">
    <property type="component" value="Unassembled WGS sequence"/>
</dbReference>
<name>A0AAD9FYH9_9STRA</name>
<comment type="caution">
    <text evidence="1">The sequence shown here is derived from an EMBL/GenBank/DDBJ whole genome shotgun (WGS) entry which is preliminary data.</text>
</comment>
<evidence type="ECO:0000313" key="1">
    <source>
        <dbReference type="EMBL" id="KAK1928574.1"/>
    </source>
</evidence>
<sequence>MGVSKALMELAHIGMLSANGLSRTVDSVHRRREQRYYKLYSLFGYQDNHNLLRNQNFIVPTPPTVPQYSEKRCKLSPRMLREVWLQSTDICSALCERVMVELQVTKALQIDHSVKFCKRLKLWNGGTEKRESIKDAKMLLLMQNQMGQIVGRRLARLENNDEMRDLLLHIKSSVKPGESSTSVVSDKASAIHNVVHDVFEGTAATKQDPFHVMQRFSEKVKHKGKRKTFYKLIQGEIYSVDGQLRNPE</sequence>
<keyword evidence="2" id="KW-1185">Reference proteome</keyword>
<evidence type="ECO:0000313" key="2">
    <source>
        <dbReference type="Proteomes" id="UP001259832"/>
    </source>
</evidence>
<gene>
    <name evidence="1" type="ORF">P3T76_015938</name>
</gene>
<dbReference type="AlphaFoldDB" id="A0AAD9FYH9"/>
<reference evidence="1" key="1">
    <citation type="submission" date="2023-08" db="EMBL/GenBank/DDBJ databases">
        <title>Reference Genome Resource for the Citrus Pathogen Phytophthora citrophthora.</title>
        <authorList>
            <person name="Moller H."/>
            <person name="Coetzee B."/>
            <person name="Rose L.J."/>
            <person name="Van Niekerk J.M."/>
        </authorList>
    </citation>
    <scope>NUCLEOTIDE SEQUENCE</scope>
    <source>
        <strain evidence="1">STE-U-9442</strain>
    </source>
</reference>
<dbReference type="EMBL" id="JASMQC010000061">
    <property type="protein sequence ID" value="KAK1928574.1"/>
    <property type="molecule type" value="Genomic_DNA"/>
</dbReference>